<dbReference type="PANTHER" id="PTHR33116:SF78">
    <property type="entry name" value="OS12G0587133 PROTEIN"/>
    <property type="match status" value="1"/>
</dbReference>
<dbReference type="SUPFAM" id="SSF56672">
    <property type="entry name" value="DNA/RNA polymerases"/>
    <property type="match status" value="1"/>
</dbReference>
<dbReference type="PANTHER" id="PTHR33116">
    <property type="entry name" value="REVERSE TRANSCRIPTASE ZINC-BINDING DOMAIN-CONTAINING PROTEIN-RELATED-RELATED"/>
    <property type="match status" value="1"/>
</dbReference>
<organism evidence="2 3">
    <name type="scientific">Trifolium subterraneum</name>
    <name type="common">Subterranean clover</name>
    <dbReference type="NCBI Taxonomy" id="3900"/>
    <lineage>
        <taxon>Eukaryota</taxon>
        <taxon>Viridiplantae</taxon>
        <taxon>Streptophyta</taxon>
        <taxon>Embryophyta</taxon>
        <taxon>Tracheophyta</taxon>
        <taxon>Spermatophyta</taxon>
        <taxon>Magnoliopsida</taxon>
        <taxon>eudicotyledons</taxon>
        <taxon>Gunneridae</taxon>
        <taxon>Pentapetalae</taxon>
        <taxon>rosids</taxon>
        <taxon>fabids</taxon>
        <taxon>Fabales</taxon>
        <taxon>Fabaceae</taxon>
        <taxon>Papilionoideae</taxon>
        <taxon>50 kb inversion clade</taxon>
        <taxon>NPAAA clade</taxon>
        <taxon>Hologalegina</taxon>
        <taxon>IRL clade</taxon>
        <taxon>Trifolieae</taxon>
        <taxon>Trifolium</taxon>
    </lineage>
</organism>
<dbReference type="PROSITE" id="PS50878">
    <property type="entry name" value="RT_POL"/>
    <property type="match status" value="1"/>
</dbReference>
<protein>
    <recommendedName>
        <fullName evidence="1">Reverse transcriptase domain-containing protein</fullName>
    </recommendedName>
</protein>
<feature type="domain" description="Reverse transcriptase" evidence="1">
    <location>
        <begin position="1"/>
        <end position="207"/>
    </location>
</feature>
<dbReference type="AlphaFoldDB" id="A0A1B5Z805"/>
<evidence type="ECO:0000259" key="1">
    <source>
        <dbReference type="PROSITE" id="PS50878"/>
    </source>
</evidence>
<evidence type="ECO:0000313" key="2">
    <source>
        <dbReference type="EMBL" id="GAU10246.1"/>
    </source>
</evidence>
<keyword evidence="3" id="KW-1185">Reference proteome</keyword>
<reference evidence="3" key="1">
    <citation type="journal article" date="2017" name="Front. Plant Sci.">
        <title>Climate Clever Clovers: New Paradigm to Reduce the Environmental Footprint of Ruminants by Breeding Low Methanogenic Forages Utilizing Haplotype Variation.</title>
        <authorList>
            <person name="Kaur P."/>
            <person name="Appels R."/>
            <person name="Bayer P.E."/>
            <person name="Keeble-Gagnere G."/>
            <person name="Wang J."/>
            <person name="Hirakawa H."/>
            <person name="Shirasawa K."/>
            <person name="Vercoe P."/>
            <person name="Stefanova K."/>
            <person name="Durmic Z."/>
            <person name="Nichols P."/>
            <person name="Revell C."/>
            <person name="Isobe S.N."/>
            <person name="Edwards D."/>
            <person name="Erskine W."/>
        </authorList>
    </citation>
    <scope>NUCLEOTIDE SEQUENCE [LARGE SCALE GENOMIC DNA]</scope>
    <source>
        <strain evidence="3">cv. Daliak</strain>
    </source>
</reference>
<proteinExistence type="predicted"/>
<dbReference type="InterPro" id="IPR000477">
    <property type="entry name" value="RT_dom"/>
</dbReference>
<dbReference type="EMBL" id="BCLP01042821">
    <property type="protein sequence ID" value="GAU10246.1"/>
    <property type="molecule type" value="Genomic_DNA"/>
</dbReference>
<name>A0A1B5Z805_TRISU</name>
<dbReference type="InterPro" id="IPR043502">
    <property type="entry name" value="DNA/RNA_pol_sf"/>
</dbReference>
<dbReference type="Pfam" id="PF00078">
    <property type="entry name" value="RVT_1"/>
    <property type="match status" value="1"/>
</dbReference>
<dbReference type="OrthoDB" id="1430618at2759"/>
<comment type="caution">
    <text evidence="2">The sequence shown here is derived from an EMBL/GenBank/DDBJ whole genome shotgun (WGS) entry which is preliminary data.</text>
</comment>
<sequence length="515" mass="59849">MTRWIGVFLSICLGGVVFVKKECLIFKVDFEKAYDSADWGFLEYMLRRCGFCDKWVDWIRVCVFAGNLSVLVNGSPTSEINIQRGLKQGDPLAPFLFLLVVEGLSGVMRRAVDMNLFKGFSMGRNHVVIFHLQYADDTLCIGEASVENLWTIKAILRGFEMASGLKVNFWKSGLIGVNVHPTFMEMACTFLNCRLSSLPFKYLGLPIGANPKNMSTCEPLLVHIRNRLNSWRNKYISLGGRIVMINAVLNAIPIFHLSFSKMPIKVWKKVVRVQREFLWGGVKGGKKVNWARWSVVCRDKNKGGLGVRDIRIVNLSLLSKWRWRLLLPGRSLWKEVLVSNYEEHILHRVDWSDFRIPVKASYWWKDICSLEKVVETKNWLVESIYRRVGNGNSTSFWSTRWIGDVPLSVAFPRLFSLSNHQEAKISELCEFVGGSWVWSFSWRRPLFQWEEALVELLRELVDPMELSLEEEDRWRWNPDPEGEFSVKSSYELLVEEPRLEDVIFRFRKNDFENQH</sequence>
<gene>
    <name evidence="2" type="ORF">TSUD_418780</name>
</gene>
<dbReference type="Proteomes" id="UP000242715">
    <property type="component" value="Unassembled WGS sequence"/>
</dbReference>
<evidence type="ECO:0000313" key="3">
    <source>
        <dbReference type="Proteomes" id="UP000242715"/>
    </source>
</evidence>
<accession>A0A1B5Z805</accession>